<dbReference type="OrthoDB" id="7691576at2759"/>
<reference evidence="1 2" key="1">
    <citation type="submission" date="2019-08" db="EMBL/GenBank/DDBJ databases">
        <title>The genome of the soybean aphid Biotype 1, its phylome, world population structure and adaptation to the North American continent.</title>
        <authorList>
            <person name="Giordano R."/>
            <person name="Donthu R.K."/>
            <person name="Hernandez A.G."/>
            <person name="Wright C.L."/>
            <person name="Zimin A.V."/>
        </authorList>
    </citation>
    <scope>NUCLEOTIDE SEQUENCE [LARGE SCALE GENOMIC DNA]</scope>
    <source>
        <tissue evidence="1">Whole aphids</tissue>
    </source>
</reference>
<dbReference type="InterPro" id="IPR012337">
    <property type="entry name" value="RNaseH-like_sf"/>
</dbReference>
<sequence length="505" mass="57488">MNKRQKVSYIQKFRAEWKINPTLKDWIEETEDKTVAKCKFCKCNINARLADLNAQSLSIETANRLKLHRTKCSGIIKHILYPYFAEELKTDIGESMYSLLLDETTVIGVLKQLGICIIFYSETKNSIVTTLLTLVELDAGSAVNIVEALKKSLTIYNLDITKLRGIGSDNASVMTEKNNGVHAILKRELDHLVLIRCVCHSVQLAVSVAANTSLPDHLEFLLSETYNWFAHSITRQLNYKILYNTLNNGIDPLKIVRVSSTRWLSIEVAVSRILDQWNDLRDHFRLVGSNDHCYKAKTLYNMFKDKNNLLYFTFLKPILVVIPACKEDFPEAEKVVRSVCINFIVELVSQLQRLPSNITILKQSSFIAPDTCLNTVKPSIIPLAKSMYYPKENLGKLESQWNNLSLIKWTNITTTADLWAEISLYTDGGGLNPFKELVNFAKTILVLPWSTAEIERCTMTSYQKGESTSTDDRPLADDQMLEDFEIDPDESTPILFHISDDEKLL</sequence>
<accession>A0A6G0SY73</accession>
<comment type="caution">
    <text evidence="1">The sequence shown here is derived from an EMBL/GenBank/DDBJ whole genome shotgun (WGS) entry which is preliminary data.</text>
</comment>
<dbReference type="SUPFAM" id="SSF53098">
    <property type="entry name" value="Ribonuclease H-like"/>
    <property type="match status" value="1"/>
</dbReference>
<dbReference type="AlphaFoldDB" id="A0A6G0SY73"/>
<dbReference type="PANTHER" id="PTHR37162:SF1">
    <property type="entry name" value="BED-TYPE DOMAIN-CONTAINING PROTEIN"/>
    <property type="match status" value="1"/>
</dbReference>
<dbReference type="Proteomes" id="UP000475862">
    <property type="component" value="Unassembled WGS sequence"/>
</dbReference>
<gene>
    <name evidence="1" type="ORF">AGLY_017029</name>
</gene>
<evidence type="ECO:0000313" key="2">
    <source>
        <dbReference type="Proteomes" id="UP000475862"/>
    </source>
</evidence>
<keyword evidence="2" id="KW-1185">Reference proteome</keyword>
<dbReference type="EMBL" id="VYZN01000949">
    <property type="protein sequence ID" value="KAE9522607.1"/>
    <property type="molecule type" value="Genomic_DNA"/>
</dbReference>
<evidence type="ECO:0008006" key="3">
    <source>
        <dbReference type="Google" id="ProtNLM"/>
    </source>
</evidence>
<organism evidence="1 2">
    <name type="scientific">Aphis glycines</name>
    <name type="common">Soybean aphid</name>
    <dbReference type="NCBI Taxonomy" id="307491"/>
    <lineage>
        <taxon>Eukaryota</taxon>
        <taxon>Metazoa</taxon>
        <taxon>Ecdysozoa</taxon>
        <taxon>Arthropoda</taxon>
        <taxon>Hexapoda</taxon>
        <taxon>Insecta</taxon>
        <taxon>Pterygota</taxon>
        <taxon>Neoptera</taxon>
        <taxon>Paraneoptera</taxon>
        <taxon>Hemiptera</taxon>
        <taxon>Sternorrhyncha</taxon>
        <taxon>Aphidomorpha</taxon>
        <taxon>Aphidoidea</taxon>
        <taxon>Aphididae</taxon>
        <taxon>Aphidini</taxon>
        <taxon>Aphis</taxon>
        <taxon>Aphis</taxon>
    </lineage>
</organism>
<dbReference type="PANTHER" id="PTHR37162">
    <property type="entry name" value="HAT FAMILY DIMERISATION DOMAINCONTAINING PROTEIN-RELATED"/>
    <property type="match status" value="1"/>
</dbReference>
<protein>
    <recommendedName>
        <fullName evidence="3">DUF4371 domain-containing protein</fullName>
    </recommendedName>
</protein>
<evidence type="ECO:0000313" key="1">
    <source>
        <dbReference type="EMBL" id="KAE9522607.1"/>
    </source>
</evidence>
<proteinExistence type="predicted"/>
<name>A0A6G0SY73_APHGL</name>